<dbReference type="Pfam" id="PF02042">
    <property type="entry name" value="RWP-RK"/>
    <property type="match status" value="1"/>
</dbReference>
<accession>A0A922DXD0</accession>
<comment type="function">
    <text evidence="1">Putative transcription factor.</text>
</comment>
<dbReference type="InterPro" id="IPR003035">
    <property type="entry name" value="RWP-RK_dom"/>
</dbReference>
<evidence type="ECO:0000256" key="4">
    <source>
        <dbReference type="ARBA" id="ARBA00023125"/>
    </source>
</evidence>
<reference evidence="8" key="1">
    <citation type="submission" date="2021-01" db="EMBL/GenBank/DDBJ databases">
        <authorList>
            <person name="Lovell J.T."/>
            <person name="Bentley N."/>
            <person name="Bhattarai G."/>
            <person name="Jenkins J.W."/>
            <person name="Sreedasyam A."/>
            <person name="Alarcon Y."/>
            <person name="Bock C."/>
            <person name="Boston L."/>
            <person name="Carlson J."/>
            <person name="Cervantes K."/>
            <person name="Clermont K."/>
            <person name="Krom N."/>
            <person name="Kubenka K."/>
            <person name="Mamidi S."/>
            <person name="Mattison C."/>
            <person name="Monteros M."/>
            <person name="Pisani C."/>
            <person name="Plott C."/>
            <person name="Rajasekar S."/>
            <person name="Rhein H.S."/>
            <person name="Rohla C."/>
            <person name="Song M."/>
            <person name="Hilaire R.S."/>
            <person name="Shu S."/>
            <person name="Wells L."/>
            <person name="Wang X."/>
            <person name="Webber J."/>
            <person name="Heerema R.J."/>
            <person name="Klein P."/>
            <person name="Conner P."/>
            <person name="Grauke L."/>
            <person name="Grimwood J."/>
            <person name="Schmutz J."/>
            <person name="Randall J.J."/>
        </authorList>
    </citation>
    <scope>NUCLEOTIDE SEQUENCE</scope>
    <source>
        <tissue evidence="8">Leaf</tissue>
    </source>
</reference>
<evidence type="ECO:0000256" key="6">
    <source>
        <dbReference type="ARBA" id="ARBA00023242"/>
    </source>
</evidence>
<keyword evidence="6" id="KW-0539">Nucleus</keyword>
<dbReference type="EMBL" id="CM031834">
    <property type="protein sequence ID" value="KAG6692232.1"/>
    <property type="molecule type" value="Genomic_DNA"/>
</dbReference>
<dbReference type="InterPro" id="IPR044607">
    <property type="entry name" value="RKD-like"/>
</dbReference>
<comment type="caution">
    <text evidence="8">The sequence shown here is derived from an EMBL/GenBank/DDBJ whole genome shotgun (WGS) entry which is preliminary data.</text>
</comment>
<evidence type="ECO:0000259" key="7">
    <source>
        <dbReference type="PROSITE" id="PS51519"/>
    </source>
</evidence>
<dbReference type="Proteomes" id="UP000811246">
    <property type="component" value="Chromosome 10"/>
</dbReference>
<evidence type="ECO:0000256" key="3">
    <source>
        <dbReference type="ARBA" id="ARBA00023054"/>
    </source>
</evidence>
<dbReference type="PANTHER" id="PTHR46373:SF12">
    <property type="entry name" value="PROTEIN RKD5"/>
    <property type="match status" value="1"/>
</dbReference>
<evidence type="ECO:0000256" key="5">
    <source>
        <dbReference type="ARBA" id="ARBA00023163"/>
    </source>
</evidence>
<keyword evidence="5" id="KW-0804">Transcription</keyword>
<dbReference type="GO" id="GO:0003677">
    <property type="term" value="F:DNA binding"/>
    <property type="evidence" value="ECO:0007669"/>
    <property type="project" value="UniProtKB-KW"/>
</dbReference>
<proteinExistence type="predicted"/>
<gene>
    <name evidence="8" type="ORF">I3842_10G104300</name>
</gene>
<feature type="domain" description="RWP-RK" evidence="7">
    <location>
        <begin position="33"/>
        <end position="119"/>
    </location>
</feature>
<dbReference type="PROSITE" id="PS51519">
    <property type="entry name" value="RWP_RK"/>
    <property type="match status" value="1"/>
</dbReference>
<organism evidence="8 9">
    <name type="scientific">Carya illinoinensis</name>
    <name type="common">Pecan</name>
    <dbReference type="NCBI Taxonomy" id="32201"/>
    <lineage>
        <taxon>Eukaryota</taxon>
        <taxon>Viridiplantae</taxon>
        <taxon>Streptophyta</taxon>
        <taxon>Embryophyta</taxon>
        <taxon>Tracheophyta</taxon>
        <taxon>Spermatophyta</taxon>
        <taxon>Magnoliopsida</taxon>
        <taxon>eudicotyledons</taxon>
        <taxon>Gunneridae</taxon>
        <taxon>Pentapetalae</taxon>
        <taxon>rosids</taxon>
        <taxon>fabids</taxon>
        <taxon>Fagales</taxon>
        <taxon>Juglandaceae</taxon>
        <taxon>Carya</taxon>
    </lineage>
</organism>
<dbReference type="PANTHER" id="PTHR46373">
    <property type="entry name" value="PROTEIN RKD4"/>
    <property type="match status" value="1"/>
</dbReference>
<keyword evidence="2" id="KW-0805">Transcription regulation</keyword>
<keyword evidence="4" id="KW-0238">DNA-binding</keyword>
<evidence type="ECO:0000313" key="8">
    <source>
        <dbReference type="EMBL" id="KAG6692232.1"/>
    </source>
</evidence>
<keyword evidence="3" id="KW-0175">Coiled coil</keyword>
<name>A0A922DXD0_CARIL</name>
<dbReference type="GO" id="GO:0003700">
    <property type="term" value="F:DNA-binding transcription factor activity"/>
    <property type="evidence" value="ECO:0007669"/>
    <property type="project" value="InterPro"/>
</dbReference>
<evidence type="ECO:0000256" key="1">
    <source>
        <dbReference type="ARBA" id="ARBA00004049"/>
    </source>
</evidence>
<evidence type="ECO:0000256" key="2">
    <source>
        <dbReference type="ARBA" id="ARBA00023015"/>
    </source>
</evidence>
<dbReference type="AlphaFoldDB" id="A0A922DXD0"/>
<sequence>MDDLYVKAFDHKLQKFPSNSQSIHLLPIGWKSAGIVDNKKKRVASEHITSIALSDLAKYFDIPIIEGSRNLKVGLTVLKKKCSELGIPRWPHRKIKSLDGLIQDLQTYWQEEAKRQQQENEAAAMVVAKRRRMLESEKKNIERKPLMELHTKTKRFRQDVFKRRHRARALRNHGLSMSNNQLI</sequence>
<evidence type="ECO:0000313" key="9">
    <source>
        <dbReference type="Proteomes" id="UP000811246"/>
    </source>
</evidence>
<protein>
    <recommendedName>
        <fullName evidence="7">RWP-RK domain-containing protein</fullName>
    </recommendedName>
</protein>